<dbReference type="RefSeq" id="WP_047250595.1">
    <property type="nucleotide sequence ID" value="NZ_CP011367.1"/>
</dbReference>
<comment type="pathway">
    <text evidence="1 8">Metabolic intermediate biosynthesis; chorismate biosynthesis; chorismate from D-erythrose 4-phosphate and phosphoenolpyruvate: step 4/7.</text>
</comment>
<dbReference type="InterPro" id="IPR041121">
    <property type="entry name" value="SDH_C"/>
</dbReference>
<dbReference type="GO" id="GO:0005829">
    <property type="term" value="C:cytosol"/>
    <property type="evidence" value="ECO:0007669"/>
    <property type="project" value="TreeGrafter"/>
</dbReference>
<proteinExistence type="inferred from homology"/>
<dbReference type="PANTHER" id="PTHR21089">
    <property type="entry name" value="SHIKIMATE DEHYDROGENASE"/>
    <property type="match status" value="1"/>
</dbReference>
<feature type="binding site" evidence="8">
    <location>
        <begin position="131"/>
        <end position="135"/>
    </location>
    <ligand>
        <name>NADP(+)</name>
        <dbReference type="ChEBI" id="CHEBI:58349"/>
    </ligand>
</feature>
<evidence type="ECO:0000313" key="13">
    <source>
        <dbReference type="Proteomes" id="UP000064201"/>
    </source>
</evidence>
<comment type="function">
    <text evidence="8">Involved in the biosynthesis of the chorismate, which leads to the biosynthesis of aromatic amino acids. Catalyzes the reversible NADPH linked reduction of 3-dehydroshikimate (DHSA) to yield shikimate (SA).</text>
</comment>
<dbReference type="Pfam" id="PF18317">
    <property type="entry name" value="SDH_C"/>
    <property type="match status" value="1"/>
</dbReference>
<organism evidence="12 13">
    <name type="scientific">Thioalkalivibrio versutus</name>
    <dbReference type="NCBI Taxonomy" id="106634"/>
    <lineage>
        <taxon>Bacteria</taxon>
        <taxon>Pseudomonadati</taxon>
        <taxon>Pseudomonadota</taxon>
        <taxon>Gammaproteobacteria</taxon>
        <taxon>Chromatiales</taxon>
        <taxon>Ectothiorhodospiraceae</taxon>
        <taxon>Thioalkalivibrio</taxon>
    </lineage>
</organism>
<name>A0A0G3G3H5_9GAMM</name>
<evidence type="ECO:0000313" key="12">
    <source>
        <dbReference type="EMBL" id="AKJ94077.1"/>
    </source>
</evidence>
<dbReference type="GO" id="GO:0019632">
    <property type="term" value="P:shikimate metabolic process"/>
    <property type="evidence" value="ECO:0007669"/>
    <property type="project" value="InterPro"/>
</dbReference>
<dbReference type="STRING" id="106634.TVD_01240"/>
<reference evidence="12 13" key="1">
    <citation type="submission" date="2015-04" db="EMBL/GenBank/DDBJ databases">
        <title>Complete Sequence for the Genome of the Thioalkalivibrio versutus D301.</title>
        <authorList>
            <person name="Mu T."/>
            <person name="Zhou J."/>
            <person name="Xu X."/>
        </authorList>
    </citation>
    <scope>NUCLEOTIDE SEQUENCE [LARGE SCALE GENOMIC DNA]</scope>
    <source>
        <strain evidence="12 13">D301</strain>
    </source>
</reference>
<evidence type="ECO:0000256" key="1">
    <source>
        <dbReference type="ARBA" id="ARBA00004871"/>
    </source>
</evidence>
<feature type="binding site" evidence="8">
    <location>
        <position position="222"/>
    </location>
    <ligand>
        <name>NADP(+)</name>
        <dbReference type="ChEBI" id="CHEBI:58349"/>
    </ligand>
</feature>
<evidence type="ECO:0000256" key="7">
    <source>
        <dbReference type="ARBA" id="ARBA00049442"/>
    </source>
</evidence>
<gene>
    <name evidence="8 12" type="primary">aroE</name>
    <name evidence="12" type="ORF">TVD_01240</name>
</gene>
<dbReference type="SUPFAM" id="SSF53223">
    <property type="entry name" value="Aminoacid dehydrogenase-like, N-terminal domain"/>
    <property type="match status" value="1"/>
</dbReference>
<dbReference type="InterPro" id="IPR006151">
    <property type="entry name" value="Shikm_DH/Glu-tRNA_Rdtase"/>
</dbReference>
<keyword evidence="4 8" id="KW-0521">NADP</keyword>
<comment type="catalytic activity">
    <reaction evidence="7 8">
        <text>shikimate + NADP(+) = 3-dehydroshikimate + NADPH + H(+)</text>
        <dbReference type="Rhea" id="RHEA:17737"/>
        <dbReference type="ChEBI" id="CHEBI:15378"/>
        <dbReference type="ChEBI" id="CHEBI:16630"/>
        <dbReference type="ChEBI" id="CHEBI:36208"/>
        <dbReference type="ChEBI" id="CHEBI:57783"/>
        <dbReference type="ChEBI" id="CHEBI:58349"/>
        <dbReference type="EC" id="1.1.1.25"/>
    </reaction>
</comment>
<feature type="binding site" evidence="8">
    <location>
        <begin position="19"/>
        <end position="21"/>
    </location>
    <ligand>
        <name>shikimate</name>
        <dbReference type="ChEBI" id="CHEBI:36208"/>
    </ligand>
</feature>
<feature type="domain" description="Quinate/shikimate 5-dehydrogenase/glutamyl-tRNA reductase" evidence="9">
    <location>
        <begin position="121"/>
        <end position="178"/>
    </location>
</feature>
<keyword evidence="13" id="KW-1185">Reference proteome</keyword>
<dbReference type="EC" id="1.1.1.25" evidence="2 8"/>
<evidence type="ECO:0000256" key="3">
    <source>
        <dbReference type="ARBA" id="ARBA00022605"/>
    </source>
</evidence>
<dbReference type="UniPathway" id="UPA00053">
    <property type="reaction ID" value="UER00087"/>
</dbReference>
<feature type="binding site" evidence="8">
    <location>
        <position position="224"/>
    </location>
    <ligand>
        <name>shikimate</name>
        <dbReference type="ChEBI" id="CHEBI:36208"/>
    </ligand>
</feature>
<comment type="subunit">
    <text evidence="8">Homodimer.</text>
</comment>
<dbReference type="InterPro" id="IPR022893">
    <property type="entry name" value="Shikimate_DH_fam"/>
</dbReference>
<keyword evidence="3 8" id="KW-0028">Amino-acid biosynthesis</keyword>
<dbReference type="InterPro" id="IPR011342">
    <property type="entry name" value="Shikimate_DH"/>
</dbReference>
<dbReference type="GO" id="GO:0009073">
    <property type="term" value="P:aromatic amino acid family biosynthetic process"/>
    <property type="evidence" value="ECO:0007669"/>
    <property type="project" value="UniProtKB-KW"/>
</dbReference>
<keyword evidence="5 8" id="KW-0560">Oxidoreductase</keyword>
<dbReference type="InterPro" id="IPR036291">
    <property type="entry name" value="NAD(P)-bd_dom_sf"/>
</dbReference>
<dbReference type="GO" id="GO:0008652">
    <property type="term" value="P:amino acid biosynthetic process"/>
    <property type="evidence" value="ECO:0007669"/>
    <property type="project" value="UniProtKB-KW"/>
</dbReference>
<dbReference type="Proteomes" id="UP000064201">
    <property type="component" value="Chromosome"/>
</dbReference>
<dbReference type="OrthoDB" id="9776868at2"/>
<dbReference type="GO" id="GO:0050661">
    <property type="term" value="F:NADP binding"/>
    <property type="evidence" value="ECO:0007669"/>
    <property type="project" value="InterPro"/>
</dbReference>
<feature type="domain" description="SDH C-terminal" evidence="11">
    <location>
        <begin position="246"/>
        <end position="276"/>
    </location>
</feature>
<dbReference type="PANTHER" id="PTHR21089:SF1">
    <property type="entry name" value="BIFUNCTIONAL 3-DEHYDROQUINATE DEHYDRATASE_SHIKIMATE DEHYDROGENASE, CHLOROPLASTIC"/>
    <property type="match status" value="1"/>
</dbReference>
<evidence type="ECO:0000256" key="2">
    <source>
        <dbReference type="ARBA" id="ARBA00012962"/>
    </source>
</evidence>
<feature type="binding site" evidence="8">
    <location>
        <position position="82"/>
    </location>
    <ligand>
        <name>NADP(+)</name>
        <dbReference type="ChEBI" id="CHEBI:58349"/>
    </ligand>
</feature>
<evidence type="ECO:0000256" key="4">
    <source>
        <dbReference type="ARBA" id="ARBA00022857"/>
    </source>
</evidence>
<evidence type="ECO:0000256" key="8">
    <source>
        <dbReference type="HAMAP-Rule" id="MF_00222"/>
    </source>
</evidence>
<dbReference type="NCBIfam" id="NF001310">
    <property type="entry name" value="PRK00258.1-2"/>
    <property type="match status" value="1"/>
</dbReference>
<dbReference type="HAMAP" id="MF_00222">
    <property type="entry name" value="Shikimate_DH_AroE"/>
    <property type="match status" value="1"/>
</dbReference>
<dbReference type="FunFam" id="3.40.50.10860:FF:000006">
    <property type="entry name" value="Shikimate dehydrogenase (NADP(+))"/>
    <property type="match status" value="1"/>
</dbReference>
<dbReference type="Gene3D" id="3.40.50.720">
    <property type="entry name" value="NAD(P)-binding Rossmann-like Domain"/>
    <property type="match status" value="1"/>
</dbReference>
<dbReference type="SUPFAM" id="SSF51735">
    <property type="entry name" value="NAD(P)-binding Rossmann-fold domains"/>
    <property type="match status" value="1"/>
</dbReference>
<feature type="binding site" evidence="8">
    <location>
        <position position="66"/>
    </location>
    <ligand>
        <name>shikimate</name>
        <dbReference type="ChEBI" id="CHEBI:36208"/>
    </ligand>
</feature>
<dbReference type="EMBL" id="CP011367">
    <property type="protein sequence ID" value="AKJ94077.1"/>
    <property type="molecule type" value="Genomic_DNA"/>
</dbReference>
<dbReference type="Pfam" id="PF01488">
    <property type="entry name" value="Shikimate_DH"/>
    <property type="match status" value="1"/>
</dbReference>
<feature type="binding site" evidence="8">
    <location>
        <position position="91"/>
    </location>
    <ligand>
        <name>shikimate</name>
        <dbReference type="ChEBI" id="CHEBI:36208"/>
    </ligand>
</feature>
<dbReference type="NCBIfam" id="TIGR00507">
    <property type="entry name" value="aroE"/>
    <property type="match status" value="1"/>
</dbReference>
<dbReference type="CDD" id="cd01065">
    <property type="entry name" value="NAD_bind_Shikimate_DH"/>
    <property type="match status" value="1"/>
</dbReference>
<dbReference type="GO" id="GO:0004764">
    <property type="term" value="F:shikimate 3-dehydrogenase (NADP+) activity"/>
    <property type="evidence" value="ECO:0007669"/>
    <property type="project" value="UniProtKB-UniRule"/>
</dbReference>
<comment type="similarity">
    <text evidence="8">Belongs to the shikimate dehydrogenase family.</text>
</comment>
<protein>
    <recommendedName>
        <fullName evidence="2 8">Shikimate dehydrogenase (NADP(+))</fullName>
        <shortName evidence="8">SDH</shortName>
        <ecNumber evidence="2 8">1.1.1.25</ecNumber>
    </recommendedName>
</protein>
<evidence type="ECO:0000259" key="9">
    <source>
        <dbReference type="Pfam" id="PF01488"/>
    </source>
</evidence>
<dbReference type="AlphaFoldDB" id="A0A0G3G3H5"/>
<evidence type="ECO:0000256" key="5">
    <source>
        <dbReference type="ARBA" id="ARBA00023002"/>
    </source>
</evidence>
<sequence length="282" mass="30309">MSEPRPDRYAVVGNPVHHSLSPRIHTLFAEQTGQHLVYEARQGTPGQFAEEVNAWFAEGLKGLNVTVPFKEEAFALARVLSDRARHAGAVNTLWRDGDHRIHGDNTDGVGFCRDLDRLGFDVRNRQVLILGAGGATRGLLQPLLEGAPEALIIANRTVARAEGLVDAFRDIAPATRLSACGLDALPQGPFDLVVNATATGLGDDALALPAHLVHADSLAYDLVYGAGAKRFLDWAAGVGCVRGSDGLGMLVEQAAEAFSIWRGVHPETDPILRQLRHEIAPE</sequence>
<dbReference type="InterPro" id="IPR013708">
    <property type="entry name" value="Shikimate_DH-bd_N"/>
</dbReference>
<dbReference type="Gene3D" id="3.40.50.10860">
    <property type="entry name" value="Leucine Dehydrogenase, chain A, domain 1"/>
    <property type="match status" value="1"/>
</dbReference>
<dbReference type="PATRIC" id="fig|106634.4.peg.254"/>
<evidence type="ECO:0000259" key="11">
    <source>
        <dbReference type="Pfam" id="PF18317"/>
    </source>
</evidence>
<feature type="domain" description="Shikimate dehydrogenase substrate binding N-terminal" evidence="10">
    <location>
        <begin position="11"/>
        <end position="93"/>
    </location>
</feature>
<accession>A0A0G3G3H5</accession>
<feature type="binding site" evidence="8">
    <location>
        <position position="253"/>
    </location>
    <ligand>
        <name>shikimate</name>
        <dbReference type="ChEBI" id="CHEBI:36208"/>
    </ligand>
</feature>
<dbReference type="InterPro" id="IPR046346">
    <property type="entry name" value="Aminoacid_DH-like_N_sf"/>
</dbReference>
<feature type="binding site" evidence="8">
    <location>
        <position position="107"/>
    </location>
    <ligand>
        <name>shikimate</name>
        <dbReference type="ChEBI" id="CHEBI:36208"/>
    </ligand>
</feature>
<dbReference type="Pfam" id="PF08501">
    <property type="entry name" value="Shikimate_dh_N"/>
    <property type="match status" value="1"/>
</dbReference>
<evidence type="ECO:0000256" key="6">
    <source>
        <dbReference type="ARBA" id="ARBA00023141"/>
    </source>
</evidence>
<evidence type="ECO:0000259" key="10">
    <source>
        <dbReference type="Pfam" id="PF08501"/>
    </source>
</evidence>
<dbReference type="KEGG" id="tvr:TVD_01240"/>
<dbReference type="GO" id="GO:0009423">
    <property type="term" value="P:chorismate biosynthetic process"/>
    <property type="evidence" value="ECO:0007669"/>
    <property type="project" value="UniProtKB-UniRule"/>
</dbReference>
<keyword evidence="6 8" id="KW-0057">Aromatic amino acid biosynthesis</keyword>
<feature type="binding site" evidence="8">
    <location>
        <position position="246"/>
    </location>
    <ligand>
        <name>NADP(+)</name>
        <dbReference type="ChEBI" id="CHEBI:58349"/>
    </ligand>
</feature>
<feature type="active site" description="Proton acceptor" evidence="8">
    <location>
        <position position="70"/>
    </location>
</feature>
<feature type="binding site" evidence="8">
    <location>
        <begin position="155"/>
        <end position="160"/>
    </location>
    <ligand>
        <name>NADP(+)</name>
        <dbReference type="ChEBI" id="CHEBI:58349"/>
    </ligand>
</feature>